<evidence type="ECO:0000313" key="2">
    <source>
        <dbReference type="EMBL" id="TCM67522.1"/>
    </source>
</evidence>
<keyword evidence="1" id="KW-0472">Membrane</keyword>
<dbReference type="AlphaFoldDB" id="A0A4R1XW76"/>
<reference evidence="2 3" key="1">
    <citation type="submission" date="2019-03" db="EMBL/GenBank/DDBJ databases">
        <title>Genomic analyses of the natural microbiome of Caenorhabditis elegans.</title>
        <authorList>
            <person name="Samuel B."/>
        </authorList>
    </citation>
    <scope>NUCLEOTIDE SEQUENCE [LARGE SCALE GENOMIC DNA]</scope>
    <source>
        <strain evidence="2 3">JUb89</strain>
    </source>
</reference>
<comment type="caution">
    <text evidence="2">The sequence shown here is derived from an EMBL/GenBank/DDBJ whole genome shotgun (WGS) entry which is preliminary data.</text>
</comment>
<protein>
    <submittedName>
        <fullName evidence="2">Uncharacterized protein</fullName>
    </submittedName>
</protein>
<sequence length="190" mass="21350">MNQGLKFCVYCGDEVAALDKYCGSCGSALVDHTPKERVVRKPFVFTANESDIKAYKFHIQYLENGSNTGNYILIFIFSSILCASLYALDFTGSSRLSSLLVGIFFGIVAPLFFLLIYVKKASVNRALYSKYKYIDRSLKYVYANLGSAQLRSGDVRCIFCGNNRLFKKGIYRSDTTTVNCTKCKAHLYSE</sequence>
<keyword evidence="3" id="KW-1185">Reference proteome</keyword>
<keyword evidence="1" id="KW-1133">Transmembrane helix</keyword>
<organism evidence="2 3">
    <name type="scientific">Acinetobacter calcoaceticus</name>
    <dbReference type="NCBI Taxonomy" id="471"/>
    <lineage>
        <taxon>Bacteria</taxon>
        <taxon>Pseudomonadati</taxon>
        <taxon>Pseudomonadota</taxon>
        <taxon>Gammaproteobacteria</taxon>
        <taxon>Moraxellales</taxon>
        <taxon>Moraxellaceae</taxon>
        <taxon>Acinetobacter</taxon>
        <taxon>Acinetobacter calcoaceticus/baumannii complex</taxon>
    </lineage>
</organism>
<accession>A0A4R1XW76</accession>
<dbReference type="EMBL" id="SLVJ01000008">
    <property type="protein sequence ID" value="TCM67522.1"/>
    <property type="molecule type" value="Genomic_DNA"/>
</dbReference>
<dbReference type="Proteomes" id="UP000294963">
    <property type="component" value="Unassembled WGS sequence"/>
</dbReference>
<evidence type="ECO:0000313" key="3">
    <source>
        <dbReference type="Proteomes" id="UP000294963"/>
    </source>
</evidence>
<dbReference type="OrthoDB" id="517663at2"/>
<proteinExistence type="predicted"/>
<evidence type="ECO:0000256" key="1">
    <source>
        <dbReference type="SAM" id="Phobius"/>
    </source>
</evidence>
<gene>
    <name evidence="2" type="ORF">EC844_10836</name>
</gene>
<feature type="transmembrane region" description="Helical" evidence="1">
    <location>
        <begin position="99"/>
        <end position="118"/>
    </location>
</feature>
<keyword evidence="1" id="KW-0812">Transmembrane</keyword>
<feature type="transmembrane region" description="Helical" evidence="1">
    <location>
        <begin position="68"/>
        <end position="87"/>
    </location>
</feature>
<name>A0A4R1XW76_ACICA</name>